<feature type="compositionally biased region" description="Acidic residues" evidence="1">
    <location>
        <begin position="48"/>
        <end position="62"/>
    </location>
</feature>
<organism evidence="2 3">
    <name type="scientific">Trichomalopsis sarcophagae</name>
    <dbReference type="NCBI Taxonomy" id="543379"/>
    <lineage>
        <taxon>Eukaryota</taxon>
        <taxon>Metazoa</taxon>
        <taxon>Ecdysozoa</taxon>
        <taxon>Arthropoda</taxon>
        <taxon>Hexapoda</taxon>
        <taxon>Insecta</taxon>
        <taxon>Pterygota</taxon>
        <taxon>Neoptera</taxon>
        <taxon>Endopterygota</taxon>
        <taxon>Hymenoptera</taxon>
        <taxon>Apocrita</taxon>
        <taxon>Proctotrupomorpha</taxon>
        <taxon>Chalcidoidea</taxon>
        <taxon>Pteromalidae</taxon>
        <taxon>Pteromalinae</taxon>
        <taxon>Trichomalopsis</taxon>
    </lineage>
</organism>
<proteinExistence type="predicted"/>
<evidence type="ECO:0000256" key="1">
    <source>
        <dbReference type="SAM" id="MobiDB-lite"/>
    </source>
</evidence>
<protein>
    <submittedName>
        <fullName evidence="2">Uncharacterized protein</fullName>
    </submittedName>
</protein>
<keyword evidence="3" id="KW-1185">Reference proteome</keyword>
<accession>A0A232F711</accession>
<evidence type="ECO:0000313" key="3">
    <source>
        <dbReference type="Proteomes" id="UP000215335"/>
    </source>
</evidence>
<dbReference type="AlphaFoldDB" id="A0A232F711"/>
<sequence length="78" mass="8898">MAGDNDGEYIFKWFEGPETPETVKEIIMLSENPQESTEDNENLHGVDEFFDDDDDDDDDNDGQSDLALTLILILNMKK</sequence>
<dbReference type="EMBL" id="NNAY01000766">
    <property type="protein sequence ID" value="OXU26621.1"/>
    <property type="molecule type" value="Genomic_DNA"/>
</dbReference>
<feature type="region of interest" description="Disordered" evidence="1">
    <location>
        <begin position="32"/>
        <end position="63"/>
    </location>
</feature>
<comment type="caution">
    <text evidence="2">The sequence shown here is derived from an EMBL/GenBank/DDBJ whole genome shotgun (WGS) entry which is preliminary data.</text>
</comment>
<gene>
    <name evidence="2" type="ORF">TSAR_012113</name>
</gene>
<reference evidence="2 3" key="1">
    <citation type="journal article" date="2017" name="Curr. Biol.">
        <title>The Evolution of Venom by Co-option of Single-Copy Genes.</title>
        <authorList>
            <person name="Martinson E.O."/>
            <person name="Mrinalini"/>
            <person name="Kelkar Y.D."/>
            <person name="Chang C.H."/>
            <person name="Werren J.H."/>
        </authorList>
    </citation>
    <scope>NUCLEOTIDE SEQUENCE [LARGE SCALE GENOMIC DNA]</scope>
    <source>
        <strain evidence="2 3">Alberta</strain>
        <tissue evidence="2">Whole body</tissue>
    </source>
</reference>
<name>A0A232F711_9HYME</name>
<evidence type="ECO:0000313" key="2">
    <source>
        <dbReference type="EMBL" id="OXU26621.1"/>
    </source>
</evidence>
<dbReference type="Proteomes" id="UP000215335">
    <property type="component" value="Unassembled WGS sequence"/>
</dbReference>